<dbReference type="RefSeq" id="WP_162423890.1">
    <property type="nucleotide sequence ID" value="NZ_WVIE01000015.1"/>
</dbReference>
<organism evidence="2 3">
    <name type="scientific">Myxacorys almedinensis A</name>
    <dbReference type="NCBI Taxonomy" id="2690445"/>
    <lineage>
        <taxon>Bacteria</taxon>
        <taxon>Bacillati</taxon>
        <taxon>Cyanobacteriota</taxon>
        <taxon>Cyanophyceae</taxon>
        <taxon>Leptolyngbyales</taxon>
        <taxon>Leptolyngbyaceae</taxon>
        <taxon>Myxacorys</taxon>
        <taxon>Myxacorys almedinensis</taxon>
    </lineage>
</organism>
<dbReference type="AlphaFoldDB" id="A0A8J8CJ73"/>
<proteinExistence type="predicted"/>
<gene>
    <name evidence="2" type="ORF">GS601_13860</name>
</gene>
<reference evidence="2" key="1">
    <citation type="submission" date="2019-12" db="EMBL/GenBank/DDBJ databases">
        <title>High-Quality draft genome sequences of three cyanobacteria isolated from the limestone walls of the Old Cathedral of Coimbra.</title>
        <authorList>
            <person name="Tiago I."/>
            <person name="Soares F."/>
            <person name="Portugal A."/>
        </authorList>
    </citation>
    <scope>NUCLEOTIDE SEQUENCE</scope>
    <source>
        <strain evidence="2">A</strain>
    </source>
</reference>
<comment type="caution">
    <text evidence="2">The sequence shown here is derived from an EMBL/GenBank/DDBJ whole genome shotgun (WGS) entry which is preliminary data.</text>
</comment>
<accession>A0A8J8CJ73</accession>
<dbReference type="Proteomes" id="UP000646053">
    <property type="component" value="Unassembled WGS sequence"/>
</dbReference>
<evidence type="ECO:0000313" key="2">
    <source>
        <dbReference type="EMBL" id="NDJ18364.1"/>
    </source>
</evidence>
<feature type="region of interest" description="Disordered" evidence="1">
    <location>
        <begin position="89"/>
        <end position="112"/>
    </location>
</feature>
<dbReference type="EMBL" id="WVIE01000015">
    <property type="protein sequence ID" value="NDJ18364.1"/>
    <property type="molecule type" value="Genomic_DNA"/>
</dbReference>
<dbReference type="InterPro" id="IPR045511">
    <property type="entry name" value="DUF6439"/>
</dbReference>
<protein>
    <submittedName>
        <fullName evidence="2">Uncharacterized protein</fullName>
    </submittedName>
</protein>
<evidence type="ECO:0000256" key="1">
    <source>
        <dbReference type="SAM" id="MobiDB-lite"/>
    </source>
</evidence>
<name>A0A8J8CJ73_9CYAN</name>
<dbReference type="Pfam" id="PF20035">
    <property type="entry name" value="DUF6439"/>
    <property type="match status" value="1"/>
</dbReference>
<keyword evidence="3" id="KW-1185">Reference proteome</keyword>
<sequence>MSDAPKLERSVISTNSISTSKLSDVSTVELAQALVERLSIGDRDWHRLKSDRKARSREQTVAALMLLLKDQPEEALARLQQAVGWLDRSISAPPCPTHGSRKQPSRVEPSDV</sequence>
<evidence type="ECO:0000313" key="3">
    <source>
        <dbReference type="Proteomes" id="UP000646053"/>
    </source>
</evidence>